<evidence type="ECO:0000313" key="2">
    <source>
        <dbReference type="EMBL" id="ARK07418.1"/>
    </source>
</evidence>
<name>A0A1W6DWX5_9CAUD</name>
<evidence type="ECO:0000313" key="3">
    <source>
        <dbReference type="Proteomes" id="UP000223906"/>
    </source>
</evidence>
<gene>
    <name evidence="2" type="ORF">LAV_00018</name>
</gene>
<dbReference type="EMBL" id="KY629563">
    <property type="protein sequence ID" value="ARK07418.1"/>
    <property type="molecule type" value="Genomic_DNA"/>
</dbReference>
<evidence type="ECO:0000256" key="1">
    <source>
        <dbReference type="SAM" id="MobiDB-lite"/>
    </source>
</evidence>
<dbReference type="Proteomes" id="UP000223906">
    <property type="component" value="Segment"/>
</dbReference>
<feature type="region of interest" description="Disordered" evidence="1">
    <location>
        <begin position="46"/>
        <end position="78"/>
    </location>
</feature>
<protein>
    <submittedName>
        <fullName evidence="2">Uncharacterized protein</fullName>
    </submittedName>
</protein>
<accession>A0A1W6DWX5</accession>
<organism evidence="2 3">
    <name type="scientific">Sphingobium phage Lacusarx</name>
    <dbReference type="NCBI Taxonomy" id="1980139"/>
    <lineage>
        <taxon>Viruses</taxon>
        <taxon>Duplodnaviria</taxon>
        <taxon>Heunggongvirae</taxon>
        <taxon>Uroviricota</taxon>
        <taxon>Caudoviricetes</taxon>
        <taxon>Lacusarxvirus</taxon>
        <taxon>Lacusarxvirus lacusarx</taxon>
    </lineage>
</organism>
<proteinExistence type="predicted"/>
<feature type="compositionally biased region" description="Basic residues" evidence="1">
    <location>
        <begin position="69"/>
        <end position="78"/>
    </location>
</feature>
<reference evidence="2 3" key="1">
    <citation type="submission" date="2017-02" db="EMBL/GenBank/DDBJ databases">
        <title>The first characterized phage against a member of the ecologically important #sphingomonads reveals high dissimilarity against all other known phages.</title>
        <authorList>
            <person name="Nielsen T.K."/>
            <person name="Carstens A.B."/>
            <person name="Kot W."/>
            <person name="Lametsch R."/>
            <person name="Neve H."/>
            <person name="Hansen L.H."/>
        </authorList>
    </citation>
    <scope>NUCLEOTIDE SEQUENCE [LARGE SCALE GENOMIC DNA]</scope>
</reference>
<sequence length="78" mass="8983">MAGPIPFTYTDIKSYCELKGIYSLSERERLLRFIDALDREWMKNAYEEQERRTKAPASSPLPGTGNAPRRPRTPPRKG</sequence>
<keyword evidence="3" id="KW-1185">Reference proteome</keyword>